<sequence length="499" mass="53741">MSHPGPEEMSVFPRVSLRPEVYEHLRHVFLNQELLAAVGRAEAERRFQGLLLVLSHPPGFTCVRASTHLAPLEEVRRRLAQELQQRQQTTVAVEILLHPRVPDVLLLPVIGPRSLVPLRSEVVVGAQCGSAVLRGANVFAPGIVATPKFMKPGDAVSVFSDVDGRCTRGCTKPFQGNKVFVGNGVSEMHRATIFAQEPAKGLGVRMTEPLYQSPSFDGVLPDLVFLQNLPSVVVGHVLGPRPGERVLDMCAAPGGKTCHLAGLMKNQGEVLALDRIRNKVELIRQNAAALKLTCVRAFCFNSTQAVTSDPALLATDGPPFPPSSFDRVLLDAPCSGLGQRPSMTVGWTLKEITSYSPLQRKLLHAAVQLLRPGGVLVYSTCTVTLAENEEQVAWALQTYPCLSLVPQEPHVGGPGLPGAGLTPDQLKLLQRFSPELSHVAPPLSTEAPPPLSNEAPPLSTEAPPPLSNEAPPLSTEAPPLSHQADRDTIGFFIAKFLKN</sequence>
<dbReference type="CDD" id="cd02440">
    <property type="entry name" value="AdoMet_MTases"/>
    <property type="match status" value="1"/>
</dbReference>
<keyword evidence="5 6" id="KW-0694">RNA-binding</keyword>
<dbReference type="Ensembl" id="ENSGMOT00000067539.1">
    <property type="protein sequence ID" value="ENSGMOP00000036697.1"/>
    <property type="gene ID" value="ENSGMOG00000011167.2"/>
</dbReference>
<dbReference type="InterPro" id="IPR029063">
    <property type="entry name" value="SAM-dependent_MTases_sf"/>
</dbReference>
<evidence type="ECO:0000256" key="2">
    <source>
        <dbReference type="ARBA" id="ARBA00022603"/>
    </source>
</evidence>
<comment type="similarity">
    <text evidence="1 6">Belongs to the class I-like SAM-binding methyltransferase superfamily. RsmB/NOP family.</text>
</comment>
<dbReference type="PANTHER" id="PTHR22807:SF34">
    <property type="entry name" value="TRNA (CYTOSINE(72)-C(5))-METHYLTRANSFERASE NSUN6"/>
    <property type="match status" value="1"/>
</dbReference>
<feature type="region of interest" description="Disordered" evidence="7">
    <location>
        <begin position="439"/>
        <end position="484"/>
    </location>
</feature>
<dbReference type="GO" id="GO:0003723">
    <property type="term" value="F:RNA binding"/>
    <property type="evidence" value="ECO:0007669"/>
    <property type="project" value="UniProtKB-UniRule"/>
</dbReference>
<feature type="domain" description="SAM-dependent MTase RsmB/NOP-type" evidence="8">
    <location>
        <begin position="150"/>
        <end position="499"/>
    </location>
</feature>
<evidence type="ECO:0000256" key="3">
    <source>
        <dbReference type="ARBA" id="ARBA00022679"/>
    </source>
</evidence>
<accession>A0A8C5ATL9</accession>
<feature type="binding site" evidence="6">
    <location>
        <position position="274"/>
    </location>
    <ligand>
        <name>S-adenosyl-L-methionine</name>
        <dbReference type="ChEBI" id="CHEBI:59789"/>
    </ligand>
</feature>
<keyword evidence="2 6" id="KW-0489">Methyltransferase</keyword>
<dbReference type="Gene3D" id="3.40.50.150">
    <property type="entry name" value="Vaccinia Virus protein VP39"/>
    <property type="match status" value="1"/>
</dbReference>
<dbReference type="CDD" id="cd21150">
    <property type="entry name" value="PUA_NSun6-like"/>
    <property type="match status" value="1"/>
</dbReference>
<reference evidence="9" key="2">
    <citation type="submission" date="2025-09" db="UniProtKB">
        <authorList>
            <consortium name="Ensembl"/>
        </authorList>
    </citation>
    <scope>IDENTIFICATION</scope>
</reference>
<dbReference type="Proteomes" id="UP000694546">
    <property type="component" value="Chromosome 23"/>
</dbReference>
<dbReference type="PROSITE" id="PS01153">
    <property type="entry name" value="NOL1_NOP2_SUN"/>
    <property type="match status" value="1"/>
</dbReference>
<evidence type="ECO:0000256" key="6">
    <source>
        <dbReference type="PROSITE-ProRule" id="PRU01023"/>
    </source>
</evidence>
<feature type="binding site" evidence="6">
    <location>
        <position position="309"/>
    </location>
    <ligand>
        <name>S-adenosyl-L-methionine</name>
        <dbReference type="ChEBI" id="CHEBI:59789"/>
    </ligand>
</feature>
<dbReference type="GO" id="GO:0008173">
    <property type="term" value="F:RNA methyltransferase activity"/>
    <property type="evidence" value="ECO:0007669"/>
    <property type="project" value="InterPro"/>
</dbReference>
<dbReference type="InterPro" id="IPR023267">
    <property type="entry name" value="RCMT"/>
</dbReference>
<feature type="binding site" evidence="6">
    <location>
        <position position="331"/>
    </location>
    <ligand>
        <name>S-adenosyl-L-methionine</name>
        <dbReference type="ChEBI" id="CHEBI:59789"/>
    </ligand>
</feature>
<organism evidence="9 10">
    <name type="scientific">Gadus morhua</name>
    <name type="common">Atlantic cod</name>
    <dbReference type="NCBI Taxonomy" id="8049"/>
    <lineage>
        <taxon>Eukaryota</taxon>
        <taxon>Metazoa</taxon>
        <taxon>Chordata</taxon>
        <taxon>Craniata</taxon>
        <taxon>Vertebrata</taxon>
        <taxon>Euteleostomi</taxon>
        <taxon>Actinopterygii</taxon>
        <taxon>Neopterygii</taxon>
        <taxon>Teleostei</taxon>
        <taxon>Neoteleostei</taxon>
        <taxon>Acanthomorphata</taxon>
        <taxon>Zeiogadaria</taxon>
        <taxon>Gadariae</taxon>
        <taxon>Gadiformes</taxon>
        <taxon>Gadoidei</taxon>
        <taxon>Gadidae</taxon>
        <taxon>Gadus</taxon>
    </lineage>
</organism>
<dbReference type="Gene3D" id="2.30.130.10">
    <property type="entry name" value="PUA domain"/>
    <property type="match status" value="1"/>
</dbReference>
<evidence type="ECO:0000256" key="5">
    <source>
        <dbReference type="ARBA" id="ARBA00022884"/>
    </source>
</evidence>
<dbReference type="GO" id="GO:0001510">
    <property type="term" value="P:RNA methylation"/>
    <property type="evidence" value="ECO:0007669"/>
    <property type="project" value="InterPro"/>
</dbReference>
<dbReference type="SUPFAM" id="SSF53335">
    <property type="entry name" value="S-adenosyl-L-methionine-dependent methyltransferases"/>
    <property type="match status" value="1"/>
</dbReference>
<dbReference type="PROSITE" id="PS50890">
    <property type="entry name" value="PUA"/>
    <property type="match status" value="1"/>
</dbReference>
<protein>
    <recommendedName>
        <fullName evidence="8">SAM-dependent MTase RsmB/NOP-type domain-containing protein</fullName>
    </recommendedName>
</protein>
<feature type="binding site" evidence="6">
    <location>
        <begin position="250"/>
        <end position="256"/>
    </location>
    <ligand>
        <name>S-adenosyl-L-methionine</name>
        <dbReference type="ChEBI" id="CHEBI:59789"/>
    </ligand>
</feature>
<evidence type="ECO:0000313" key="10">
    <source>
        <dbReference type="Proteomes" id="UP000694546"/>
    </source>
</evidence>
<dbReference type="InterPro" id="IPR015947">
    <property type="entry name" value="PUA-like_sf"/>
</dbReference>
<proteinExistence type="inferred from homology"/>
<keyword evidence="10" id="KW-1185">Reference proteome</keyword>
<evidence type="ECO:0000259" key="8">
    <source>
        <dbReference type="PROSITE" id="PS51686"/>
    </source>
</evidence>
<dbReference type="SUPFAM" id="SSF88697">
    <property type="entry name" value="PUA domain-like"/>
    <property type="match status" value="1"/>
</dbReference>
<dbReference type="PRINTS" id="PR02008">
    <property type="entry name" value="RCMTFAMILY"/>
</dbReference>
<evidence type="ECO:0000256" key="4">
    <source>
        <dbReference type="ARBA" id="ARBA00022691"/>
    </source>
</evidence>
<dbReference type="PROSITE" id="PS51686">
    <property type="entry name" value="SAM_MT_RSMB_NOP"/>
    <property type="match status" value="1"/>
</dbReference>
<dbReference type="GeneTree" id="ENSGT00940000155370"/>
<dbReference type="PANTHER" id="PTHR22807">
    <property type="entry name" value="NOP2 YEAST -RELATED NOL1/NOP2/FMU SUN DOMAIN-CONTAINING"/>
    <property type="match status" value="1"/>
</dbReference>
<keyword evidence="3 6" id="KW-0808">Transferase</keyword>
<dbReference type="AlphaFoldDB" id="A0A8C5ATL9"/>
<name>A0A8C5ATL9_GADMO</name>
<keyword evidence="4 6" id="KW-0949">S-adenosyl-L-methionine</keyword>
<dbReference type="InterPro" id="IPR018314">
    <property type="entry name" value="RsmB/NOL1/NOP2-like_CS"/>
</dbReference>
<dbReference type="InterPro" id="IPR001678">
    <property type="entry name" value="MeTrfase_RsmB-F_NOP2_dom"/>
</dbReference>
<evidence type="ECO:0000256" key="1">
    <source>
        <dbReference type="ARBA" id="ARBA00007494"/>
    </source>
</evidence>
<reference evidence="9" key="1">
    <citation type="submission" date="2025-08" db="UniProtKB">
        <authorList>
            <consortium name="Ensembl"/>
        </authorList>
    </citation>
    <scope>IDENTIFICATION</scope>
</reference>
<evidence type="ECO:0000313" key="9">
    <source>
        <dbReference type="Ensembl" id="ENSGMOP00000036697.1"/>
    </source>
</evidence>
<dbReference type="InterPro" id="IPR036974">
    <property type="entry name" value="PUA_sf"/>
</dbReference>
<dbReference type="OMA" id="YQGAMLY"/>
<evidence type="ECO:0000256" key="7">
    <source>
        <dbReference type="SAM" id="MobiDB-lite"/>
    </source>
</evidence>
<dbReference type="InterPro" id="IPR049560">
    <property type="entry name" value="MeTrfase_RsmB-F_NOP2_cat"/>
</dbReference>
<dbReference type="Pfam" id="PF01189">
    <property type="entry name" value="Methyltr_RsmB-F"/>
    <property type="match status" value="1"/>
</dbReference>
<feature type="active site" description="Nucleophile" evidence="6">
    <location>
        <position position="381"/>
    </location>
</feature>